<dbReference type="EMBL" id="RCHU02000001">
    <property type="protein sequence ID" value="KAL3609309.1"/>
    <property type="molecule type" value="Genomic_DNA"/>
</dbReference>
<gene>
    <name evidence="1" type="ORF">D5086_000329</name>
</gene>
<evidence type="ECO:0000313" key="2">
    <source>
        <dbReference type="Proteomes" id="UP000309997"/>
    </source>
</evidence>
<reference evidence="1 2" key="1">
    <citation type="journal article" date="2024" name="Plant Biotechnol. J.">
        <title>Genome and CRISPR/Cas9 system of a widespread forest tree (Populus alba) in the world.</title>
        <authorList>
            <person name="Liu Y.J."/>
            <person name="Jiang P.F."/>
            <person name="Han X.M."/>
            <person name="Li X.Y."/>
            <person name="Wang H.M."/>
            <person name="Wang Y.J."/>
            <person name="Wang X.X."/>
            <person name="Zeng Q.Y."/>
        </authorList>
    </citation>
    <scope>NUCLEOTIDE SEQUENCE [LARGE SCALE GENOMIC DNA]</scope>
    <source>
        <strain evidence="2">cv. PAL-ZL1</strain>
    </source>
</reference>
<sequence length="128" mass="14263">MPSGKHQQPKDEPCNRINIIFSATLCSGHFSNGPDSSKSVFSSHNFSGHMCSPDGSMSTPNPSGANLLKLHNDVQTCGYEDVQVMWEILRRSESELMASHPKRKQRPFWRVFVWSNHSAASSFSANHS</sequence>
<protein>
    <submittedName>
        <fullName evidence="1">Uncharacterized protein</fullName>
    </submittedName>
</protein>
<comment type="caution">
    <text evidence="1">The sequence shown here is derived from an EMBL/GenBank/DDBJ whole genome shotgun (WGS) entry which is preliminary data.</text>
</comment>
<proteinExistence type="predicted"/>
<name>A0ACC4CWY9_POPAL</name>
<organism evidence="1 2">
    <name type="scientific">Populus alba</name>
    <name type="common">White poplar</name>
    <dbReference type="NCBI Taxonomy" id="43335"/>
    <lineage>
        <taxon>Eukaryota</taxon>
        <taxon>Viridiplantae</taxon>
        <taxon>Streptophyta</taxon>
        <taxon>Embryophyta</taxon>
        <taxon>Tracheophyta</taxon>
        <taxon>Spermatophyta</taxon>
        <taxon>Magnoliopsida</taxon>
        <taxon>eudicotyledons</taxon>
        <taxon>Gunneridae</taxon>
        <taxon>Pentapetalae</taxon>
        <taxon>rosids</taxon>
        <taxon>fabids</taxon>
        <taxon>Malpighiales</taxon>
        <taxon>Salicaceae</taxon>
        <taxon>Saliceae</taxon>
        <taxon>Populus</taxon>
    </lineage>
</organism>
<evidence type="ECO:0000313" key="1">
    <source>
        <dbReference type="EMBL" id="KAL3609309.1"/>
    </source>
</evidence>
<accession>A0ACC4CWY9</accession>
<dbReference type="Proteomes" id="UP000309997">
    <property type="component" value="Unassembled WGS sequence"/>
</dbReference>
<keyword evidence="2" id="KW-1185">Reference proteome</keyword>